<gene>
    <name evidence="1" type="ORF">NQ176_g6853</name>
</gene>
<organism evidence="1 2">
    <name type="scientific">Zarea fungicola</name>
    <dbReference type="NCBI Taxonomy" id="93591"/>
    <lineage>
        <taxon>Eukaryota</taxon>
        <taxon>Fungi</taxon>
        <taxon>Dikarya</taxon>
        <taxon>Ascomycota</taxon>
        <taxon>Pezizomycotina</taxon>
        <taxon>Sordariomycetes</taxon>
        <taxon>Hypocreomycetidae</taxon>
        <taxon>Hypocreales</taxon>
        <taxon>Cordycipitaceae</taxon>
        <taxon>Zarea</taxon>
    </lineage>
</organism>
<dbReference type="Proteomes" id="UP001143910">
    <property type="component" value="Unassembled WGS sequence"/>
</dbReference>
<reference evidence="1" key="1">
    <citation type="submission" date="2022-08" db="EMBL/GenBank/DDBJ databases">
        <title>Genome Sequence of Lecanicillium fungicola.</title>
        <authorList>
            <person name="Buettner E."/>
        </authorList>
    </citation>
    <scope>NUCLEOTIDE SEQUENCE</scope>
    <source>
        <strain evidence="1">Babe33</strain>
    </source>
</reference>
<accession>A0ACC1N3G9</accession>
<evidence type="ECO:0000313" key="1">
    <source>
        <dbReference type="EMBL" id="KAJ2972984.1"/>
    </source>
</evidence>
<proteinExistence type="predicted"/>
<protein>
    <submittedName>
        <fullName evidence="1">Uncharacterized protein</fullName>
    </submittedName>
</protein>
<dbReference type="EMBL" id="JANJQO010001047">
    <property type="protein sequence ID" value="KAJ2972984.1"/>
    <property type="molecule type" value="Genomic_DNA"/>
</dbReference>
<comment type="caution">
    <text evidence="1">The sequence shown here is derived from an EMBL/GenBank/DDBJ whole genome shotgun (WGS) entry which is preliminary data.</text>
</comment>
<sequence length="76" mass="7600">MKFSAAVVAILASVALAASPDMPSGDADMLPPALLECAKKCDNSGPDPREAFKCLKKCADVNSAPAPAAPTAPAAM</sequence>
<name>A0ACC1N3G9_9HYPO</name>
<evidence type="ECO:0000313" key="2">
    <source>
        <dbReference type="Proteomes" id="UP001143910"/>
    </source>
</evidence>
<keyword evidence="2" id="KW-1185">Reference proteome</keyword>